<evidence type="ECO:0000313" key="5">
    <source>
        <dbReference type="EMBL" id="WGH28268.1"/>
    </source>
</evidence>
<sequence>MSTVLTKATTGIASVDKYHPLLRDHLETLKTWAQFAEDNGGIRPEDFSDTSDFQKFLDDCVVCHAPGVYSVAYLHPGYCRDIKHEVSKFKHEPNLEEPLEAQIPEVVFQNEHKVLYEVFRSFWADAGIAYAKVLMNLEPDVLTSVQAARYEPSETPRGHWHTDRDSDVTLVVALNDDHEGGGTMVHQGPFADPIEVPQNLPGWAMFFKGKTTLHYGLPVTKGCRELLVHWSEVK</sequence>
<keyword evidence="6" id="KW-1185">Reference proteome</keyword>
<dbReference type="GO" id="GO:0051213">
    <property type="term" value="F:dioxygenase activity"/>
    <property type="evidence" value="ECO:0007669"/>
    <property type="project" value="UniProtKB-KW"/>
</dbReference>
<evidence type="ECO:0000259" key="4">
    <source>
        <dbReference type="SMART" id="SM00702"/>
    </source>
</evidence>
<accession>A0AAF0K281</accession>
<dbReference type="SMART" id="SM00702">
    <property type="entry name" value="P4Hc"/>
    <property type="match status" value="1"/>
</dbReference>
<dbReference type="InterPro" id="IPR006620">
    <property type="entry name" value="Pro_4_hyd_alph"/>
</dbReference>
<reference evidence="5" key="1">
    <citation type="submission" date="2023-03" db="EMBL/GenBank/DDBJ databases">
        <authorList>
            <person name="Chen D."/>
        </authorList>
    </citation>
    <scope>NUCLEOTIDE SEQUENCE</scope>
</reference>
<gene>
    <name evidence="5" type="ORF">10P302A_gene0008</name>
</gene>
<evidence type="ECO:0000313" key="6">
    <source>
        <dbReference type="Proteomes" id="UP001240123"/>
    </source>
</evidence>
<dbReference type="EMBL" id="OQ622093">
    <property type="protein sequence ID" value="WGH28268.1"/>
    <property type="molecule type" value="Genomic_DNA"/>
</dbReference>
<organism evidence="5 6">
    <name type="scientific">Pseudomonas phage 10P302A</name>
    <dbReference type="NCBI Taxonomy" id="3038233"/>
    <lineage>
        <taxon>Viruses</taxon>
        <taxon>Duplodnaviria</taxon>
        <taxon>Heunggongvirae</taxon>
        <taxon>Uroviricota</taxon>
        <taxon>Caudoviricetes</taxon>
        <taxon>Autographivirales</taxon>
        <taxon>Autotranscriptaviridae</taxon>
        <taxon>Studiervirinae</taxon>
        <taxon>Cankvirus</taxon>
        <taxon>Cankvirus cv10P302A</taxon>
    </lineage>
</organism>
<proteinExistence type="predicted"/>
<dbReference type="GO" id="GO:0031418">
    <property type="term" value="F:L-ascorbic acid binding"/>
    <property type="evidence" value="ECO:0007669"/>
    <property type="project" value="InterPro"/>
</dbReference>
<evidence type="ECO:0000256" key="2">
    <source>
        <dbReference type="ARBA" id="ARBA00022964"/>
    </source>
</evidence>
<comment type="cofactor">
    <cofactor evidence="1">
        <name>L-ascorbate</name>
        <dbReference type="ChEBI" id="CHEBI:38290"/>
    </cofactor>
</comment>
<dbReference type="Proteomes" id="UP001240123">
    <property type="component" value="Segment"/>
</dbReference>
<dbReference type="GO" id="GO:0005506">
    <property type="term" value="F:iron ion binding"/>
    <property type="evidence" value="ECO:0007669"/>
    <property type="project" value="InterPro"/>
</dbReference>
<keyword evidence="2" id="KW-0223">Dioxygenase</keyword>
<keyword evidence="3" id="KW-0560">Oxidoreductase</keyword>
<feature type="domain" description="Prolyl 4-hydroxylase alpha subunit" evidence="4">
    <location>
        <begin position="66"/>
        <end position="232"/>
    </location>
</feature>
<protein>
    <recommendedName>
        <fullName evidence="4">Prolyl 4-hydroxylase alpha subunit domain-containing protein</fullName>
    </recommendedName>
</protein>
<evidence type="ECO:0000256" key="1">
    <source>
        <dbReference type="ARBA" id="ARBA00001961"/>
    </source>
</evidence>
<dbReference type="GO" id="GO:0016705">
    <property type="term" value="F:oxidoreductase activity, acting on paired donors, with incorporation or reduction of molecular oxygen"/>
    <property type="evidence" value="ECO:0007669"/>
    <property type="project" value="InterPro"/>
</dbReference>
<dbReference type="Gene3D" id="2.60.120.620">
    <property type="entry name" value="q2cbj1_9rhob like domain"/>
    <property type="match status" value="1"/>
</dbReference>
<name>A0AAF0K281_9CAUD</name>
<evidence type="ECO:0000256" key="3">
    <source>
        <dbReference type="ARBA" id="ARBA00023002"/>
    </source>
</evidence>